<organism evidence="4 5">
    <name type="scientific">Bradyrhizobium arachidis</name>
    <dbReference type="NCBI Taxonomy" id="858423"/>
    <lineage>
        <taxon>Bacteria</taxon>
        <taxon>Pseudomonadati</taxon>
        <taxon>Pseudomonadota</taxon>
        <taxon>Alphaproteobacteria</taxon>
        <taxon>Hyphomicrobiales</taxon>
        <taxon>Nitrobacteraceae</taxon>
        <taxon>Bradyrhizobium</taxon>
    </lineage>
</organism>
<accession>A0AAE7TFJ4</accession>
<dbReference type="PANTHER" id="PTHR47690:SF1">
    <property type="entry name" value="GLUCOKINASE"/>
    <property type="match status" value="1"/>
</dbReference>
<dbReference type="GO" id="GO:0004340">
    <property type="term" value="F:glucokinase activity"/>
    <property type="evidence" value="ECO:0007669"/>
    <property type="project" value="InterPro"/>
</dbReference>
<gene>
    <name evidence="4" type="ORF">WN72_09480</name>
</gene>
<evidence type="ECO:0000256" key="2">
    <source>
        <dbReference type="ARBA" id="ARBA00022777"/>
    </source>
</evidence>
<dbReference type="GO" id="GO:0005829">
    <property type="term" value="C:cytosol"/>
    <property type="evidence" value="ECO:0007669"/>
    <property type="project" value="TreeGrafter"/>
</dbReference>
<name>A0AAE7TFJ4_9BRAD</name>
<dbReference type="GO" id="GO:0005536">
    <property type="term" value="F:D-glucose binding"/>
    <property type="evidence" value="ECO:0007669"/>
    <property type="project" value="InterPro"/>
</dbReference>
<evidence type="ECO:0000313" key="4">
    <source>
        <dbReference type="EMBL" id="QOZ66580.1"/>
    </source>
</evidence>
<protein>
    <submittedName>
        <fullName evidence="4">Uncharacterized protein</fullName>
    </submittedName>
</protein>
<sequence length="95" mass="10189">MSSANGFEAEVLEFLRDDGRRGDGERWGGHVSAERVLSGPGLVNLCRAVHALANASSPAREPREVTALAERGDKFVIRTMEVFCSMLGAFAGTSH</sequence>
<reference evidence="4 5" key="1">
    <citation type="submission" date="2018-06" db="EMBL/GenBank/DDBJ databases">
        <title>Comparative genomics of Bradyrhizobium nodulating Arachidis hypogaea.</title>
        <authorList>
            <person name="Li Y."/>
        </authorList>
    </citation>
    <scope>NUCLEOTIDE SEQUENCE [LARGE SCALE GENOMIC DNA]</scope>
    <source>
        <strain evidence="4 5">CCBAU 051107</strain>
    </source>
</reference>
<dbReference type="KEGG" id="barh:WN72_09480"/>
<dbReference type="PANTHER" id="PTHR47690">
    <property type="entry name" value="GLUCOKINASE"/>
    <property type="match status" value="1"/>
</dbReference>
<dbReference type="Pfam" id="PF02685">
    <property type="entry name" value="Glucokinase"/>
    <property type="match status" value="1"/>
</dbReference>
<dbReference type="InterPro" id="IPR003836">
    <property type="entry name" value="Glucokinase"/>
</dbReference>
<dbReference type="GO" id="GO:0006096">
    <property type="term" value="P:glycolytic process"/>
    <property type="evidence" value="ECO:0007669"/>
    <property type="project" value="InterPro"/>
</dbReference>
<dbReference type="AlphaFoldDB" id="A0AAE7TFJ4"/>
<keyword evidence="2" id="KW-0418">Kinase</keyword>
<dbReference type="Proteomes" id="UP000594015">
    <property type="component" value="Chromosome"/>
</dbReference>
<evidence type="ECO:0000313" key="5">
    <source>
        <dbReference type="Proteomes" id="UP000594015"/>
    </source>
</evidence>
<dbReference type="SUPFAM" id="SSF53067">
    <property type="entry name" value="Actin-like ATPase domain"/>
    <property type="match status" value="1"/>
</dbReference>
<dbReference type="Gene3D" id="3.40.367.20">
    <property type="match status" value="1"/>
</dbReference>
<comment type="similarity">
    <text evidence="3">Belongs to the bacterial glucokinase family.</text>
</comment>
<proteinExistence type="inferred from homology"/>
<evidence type="ECO:0000256" key="3">
    <source>
        <dbReference type="RuleBase" id="RU004046"/>
    </source>
</evidence>
<evidence type="ECO:0000256" key="1">
    <source>
        <dbReference type="ARBA" id="ARBA00022679"/>
    </source>
</evidence>
<dbReference type="InterPro" id="IPR050201">
    <property type="entry name" value="Bacterial_glucokinase"/>
</dbReference>
<dbReference type="EMBL" id="CP030050">
    <property type="protein sequence ID" value="QOZ66580.1"/>
    <property type="molecule type" value="Genomic_DNA"/>
</dbReference>
<dbReference type="InterPro" id="IPR043129">
    <property type="entry name" value="ATPase_NBD"/>
</dbReference>
<keyword evidence="1" id="KW-0808">Transferase</keyword>
<dbReference type="GO" id="GO:0005524">
    <property type="term" value="F:ATP binding"/>
    <property type="evidence" value="ECO:0007669"/>
    <property type="project" value="InterPro"/>
</dbReference>